<name>A0ABD3JV74_EUCGL</name>
<accession>A0ABD3JV74</accession>
<comment type="caution">
    <text evidence="2">The sequence shown here is derived from an EMBL/GenBank/DDBJ whole genome shotgun (WGS) entry which is preliminary data.</text>
</comment>
<evidence type="ECO:0000313" key="3">
    <source>
        <dbReference type="Proteomes" id="UP001634007"/>
    </source>
</evidence>
<organism evidence="2 3">
    <name type="scientific">Eucalyptus globulus</name>
    <name type="common">Tasmanian blue gum</name>
    <dbReference type="NCBI Taxonomy" id="34317"/>
    <lineage>
        <taxon>Eukaryota</taxon>
        <taxon>Viridiplantae</taxon>
        <taxon>Streptophyta</taxon>
        <taxon>Embryophyta</taxon>
        <taxon>Tracheophyta</taxon>
        <taxon>Spermatophyta</taxon>
        <taxon>Magnoliopsida</taxon>
        <taxon>eudicotyledons</taxon>
        <taxon>Gunneridae</taxon>
        <taxon>Pentapetalae</taxon>
        <taxon>rosids</taxon>
        <taxon>malvids</taxon>
        <taxon>Myrtales</taxon>
        <taxon>Myrtaceae</taxon>
        <taxon>Myrtoideae</taxon>
        <taxon>Eucalypteae</taxon>
        <taxon>Eucalyptus</taxon>
    </lineage>
</organism>
<feature type="domain" description="Retrotransposon gag" evidence="1">
    <location>
        <begin position="95"/>
        <end position="168"/>
    </location>
</feature>
<dbReference type="AlphaFoldDB" id="A0ABD3JV74"/>
<dbReference type="Pfam" id="PF03732">
    <property type="entry name" value="Retrotrans_gag"/>
    <property type="match status" value="1"/>
</dbReference>
<reference evidence="2 3" key="1">
    <citation type="submission" date="2024-11" db="EMBL/GenBank/DDBJ databases">
        <title>Chromosome-level genome assembly of Eucalyptus globulus Labill. provides insights into its genome evolution.</title>
        <authorList>
            <person name="Li X."/>
        </authorList>
    </citation>
    <scope>NUCLEOTIDE SEQUENCE [LARGE SCALE GENOMIC DNA]</scope>
    <source>
        <strain evidence="2">CL2024</strain>
        <tissue evidence="2">Fresh tender leaves</tissue>
    </source>
</reference>
<dbReference type="EMBL" id="JBJKBG010000007">
    <property type="protein sequence ID" value="KAL3729322.1"/>
    <property type="molecule type" value="Genomic_DNA"/>
</dbReference>
<dbReference type="Proteomes" id="UP001634007">
    <property type="component" value="Unassembled WGS sequence"/>
</dbReference>
<sequence>MRDLIGQQAQNQAVVAAVAEAALVSTPVATPAEVQPENVLVLRERSIHKLVEQFLKLNPLRFNGTRDPEAASLWVQDLENAFALVMCTEAEKVVLAVYQLQGNANTWWRATRGLVFPKGVVPVWDAFLRAFNDKYFSRSTREQKMEEFQCLRQGAMTVDQYEVKFAKLS</sequence>
<dbReference type="InterPro" id="IPR005162">
    <property type="entry name" value="Retrotrans_gag_dom"/>
</dbReference>
<protein>
    <recommendedName>
        <fullName evidence="1">Retrotransposon gag domain-containing protein</fullName>
    </recommendedName>
</protein>
<proteinExistence type="predicted"/>
<gene>
    <name evidence="2" type="ORF">ACJRO7_026431</name>
</gene>
<evidence type="ECO:0000313" key="2">
    <source>
        <dbReference type="EMBL" id="KAL3729322.1"/>
    </source>
</evidence>
<keyword evidence="3" id="KW-1185">Reference proteome</keyword>
<evidence type="ECO:0000259" key="1">
    <source>
        <dbReference type="Pfam" id="PF03732"/>
    </source>
</evidence>